<organism evidence="2 3">
    <name type="scientific">Rhodotorula taiwanensis</name>
    <dbReference type="NCBI Taxonomy" id="741276"/>
    <lineage>
        <taxon>Eukaryota</taxon>
        <taxon>Fungi</taxon>
        <taxon>Dikarya</taxon>
        <taxon>Basidiomycota</taxon>
        <taxon>Pucciniomycotina</taxon>
        <taxon>Microbotryomycetes</taxon>
        <taxon>Sporidiobolales</taxon>
        <taxon>Sporidiobolaceae</taxon>
        <taxon>Rhodotorula</taxon>
    </lineage>
</organism>
<sequence>MSRAAHARIVPLHSAPRTVAMTDKTSLLSLPDELLRAIVAGIDTPREQLHKVARVCRRLRSLAEEYLYESITLTSRYEQYELLLDAFQRRPRLRSFVKAPLMPISKISATIVTTLLQFPACTELSLMDFSQMTLDEIIGSSYLSRRVPKIQRLIIKADITKTYHETLPPSAWWCVLAAWPRLRDLELDIKGFWLASPGDGLGLSALRRLRLSAAMLPPHDAVFAETCPILDELSIGPIGTNSFTHHILSSGPSGLLCLAHPGKPVAIEQYIARYPQLKSIHIGPGFDPGLLLPLLAASQIEEMTFDRGSPAADDFLAGLLVGPQRMFNLRRVEVNHVIALARSGLYQKLVHDQSFILSGEIHTKAQAFRAEYRPQWPPGCTRAGLSRAVDLAEAAGVSLSGTAVSCINWDAEFDEQFERFLVMCALANDSLEALVAYYGEECAGDILIRHRPALAHLIVDAVRRRHGA</sequence>
<dbReference type="Proteomes" id="UP000237144">
    <property type="component" value="Unassembled WGS sequence"/>
</dbReference>
<dbReference type="SUPFAM" id="SSF81383">
    <property type="entry name" value="F-box domain"/>
    <property type="match status" value="1"/>
</dbReference>
<proteinExistence type="predicted"/>
<evidence type="ECO:0000313" key="2">
    <source>
        <dbReference type="EMBL" id="POY76358.1"/>
    </source>
</evidence>
<gene>
    <name evidence="2" type="ORF">BMF94_0555</name>
</gene>
<dbReference type="Pfam" id="PF12937">
    <property type="entry name" value="F-box-like"/>
    <property type="match status" value="1"/>
</dbReference>
<dbReference type="PROSITE" id="PS50181">
    <property type="entry name" value="FBOX"/>
    <property type="match status" value="1"/>
</dbReference>
<protein>
    <recommendedName>
        <fullName evidence="1">F-box domain-containing protein</fullName>
    </recommendedName>
</protein>
<dbReference type="EMBL" id="PJQD01000005">
    <property type="protein sequence ID" value="POY76358.1"/>
    <property type="molecule type" value="Genomic_DNA"/>
</dbReference>
<accession>A0A2S5BHV2</accession>
<evidence type="ECO:0000313" key="3">
    <source>
        <dbReference type="Proteomes" id="UP000237144"/>
    </source>
</evidence>
<dbReference type="InterPro" id="IPR001810">
    <property type="entry name" value="F-box_dom"/>
</dbReference>
<keyword evidence="3" id="KW-1185">Reference proteome</keyword>
<dbReference type="OrthoDB" id="2522477at2759"/>
<feature type="domain" description="F-box" evidence="1">
    <location>
        <begin position="24"/>
        <end position="71"/>
    </location>
</feature>
<dbReference type="InterPro" id="IPR036047">
    <property type="entry name" value="F-box-like_dom_sf"/>
</dbReference>
<reference evidence="2 3" key="1">
    <citation type="journal article" date="2018" name="Front. Microbiol.">
        <title>Prospects for Fungal Bioremediation of Acidic Radioactive Waste Sites: Characterization and Genome Sequence of Rhodotorula taiwanensis MD1149.</title>
        <authorList>
            <person name="Tkavc R."/>
            <person name="Matrosova V.Y."/>
            <person name="Grichenko O.E."/>
            <person name="Gostincar C."/>
            <person name="Volpe R.P."/>
            <person name="Klimenkova P."/>
            <person name="Gaidamakova E.K."/>
            <person name="Zhou C.E."/>
            <person name="Stewart B.J."/>
            <person name="Lyman M.G."/>
            <person name="Malfatti S.A."/>
            <person name="Rubinfeld B."/>
            <person name="Courtot M."/>
            <person name="Singh J."/>
            <person name="Dalgard C.L."/>
            <person name="Hamilton T."/>
            <person name="Frey K.G."/>
            <person name="Gunde-Cimerman N."/>
            <person name="Dugan L."/>
            <person name="Daly M.J."/>
        </authorList>
    </citation>
    <scope>NUCLEOTIDE SEQUENCE [LARGE SCALE GENOMIC DNA]</scope>
    <source>
        <strain evidence="2 3">MD1149</strain>
    </source>
</reference>
<comment type="caution">
    <text evidence="2">The sequence shown here is derived from an EMBL/GenBank/DDBJ whole genome shotgun (WGS) entry which is preliminary data.</text>
</comment>
<dbReference type="InterPro" id="IPR032675">
    <property type="entry name" value="LRR_dom_sf"/>
</dbReference>
<dbReference type="Gene3D" id="3.80.10.10">
    <property type="entry name" value="Ribonuclease Inhibitor"/>
    <property type="match status" value="1"/>
</dbReference>
<dbReference type="AlphaFoldDB" id="A0A2S5BHV2"/>
<name>A0A2S5BHV2_9BASI</name>
<evidence type="ECO:0000259" key="1">
    <source>
        <dbReference type="PROSITE" id="PS50181"/>
    </source>
</evidence>